<dbReference type="GO" id="GO:0140359">
    <property type="term" value="F:ABC-type transporter activity"/>
    <property type="evidence" value="ECO:0007669"/>
    <property type="project" value="InterPro"/>
</dbReference>
<organism evidence="10 11">
    <name type="scientific">Chitinophaga parva</name>
    <dbReference type="NCBI Taxonomy" id="2169414"/>
    <lineage>
        <taxon>Bacteria</taxon>
        <taxon>Pseudomonadati</taxon>
        <taxon>Bacteroidota</taxon>
        <taxon>Chitinophagia</taxon>
        <taxon>Chitinophagales</taxon>
        <taxon>Chitinophagaceae</taxon>
        <taxon>Chitinophaga</taxon>
    </lineage>
</organism>
<dbReference type="PANTHER" id="PTHR24221">
    <property type="entry name" value="ATP-BINDING CASSETTE SUB-FAMILY B"/>
    <property type="match status" value="1"/>
</dbReference>
<evidence type="ECO:0000256" key="3">
    <source>
        <dbReference type="ARBA" id="ARBA00022741"/>
    </source>
</evidence>
<evidence type="ECO:0000256" key="6">
    <source>
        <dbReference type="ARBA" id="ARBA00023136"/>
    </source>
</evidence>
<dbReference type="AlphaFoldDB" id="A0A2T7BDL8"/>
<dbReference type="Pfam" id="PF00005">
    <property type="entry name" value="ABC_tran"/>
    <property type="match status" value="1"/>
</dbReference>
<evidence type="ECO:0000313" key="11">
    <source>
        <dbReference type="Proteomes" id="UP000244450"/>
    </source>
</evidence>
<dbReference type="RefSeq" id="WP_108688864.1">
    <property type="nucleotide sequence ID" value="NZ_QCYK01000003.1"/>
</dbReference>
<dbReference type="Gene3D" id="3.40.50.300">
    <property type="entry name" value="P-loop containing nucleotide triphosphate hydrolases"/>
    <property type="match status" value="1"/>
</dbReference>
<feature type="transmembrane region" description="Helical" evidence="7">
    <location>
        <begin position="24"/>
        <end position="46"/>
    </location>
</feature>
<feature type="transmembrane region" description="Helical" evidence="7">
    <location>
        <begin position="58"/>
        <end position="79"/>
    </location>
</feature>
<dbReference type="InterPro" id="IPR017871">
    <property type="entry name" value="ABC_transporter-like_CS"/>
</dbReference>
<evidence type="ECO:0000256" key="4">
    <source>
        <dbReference type="ARBA" id="ARBA00022840"/>
    </source>
</evidence>
<dbReference type="PROSITE" id="PS50929">
    <property type="entry name" value="ABC_TM1F"/>
    <property type="match status" value="1"/>
</dbReference>
<keyword evidence="6 7" id="KW-0472">Membrane</keyword>
<dbReference type="Pfam" id="PF00664">
    <property type="entry name" value="ABC_membrane"/>
    <property type="match status" value="1"/>
</dbReference>
<dbReference type="InterPro" id="IPR003439">
    <property type="entry name" value="ABC_transporter-like_ATP-bd"/>
</dbReference>
<dbReference type="PROSITE" id="PS00211">
    <property type="entry name" value="ABC_TRANSPORTER_1"/>
    <property type="match status" value="1"/>
</dbReference>
<dbReference type="PROSITE" id="PS50893">
    <property type="entry name" value="ABC_TRANSPORTER_2"/>
    <property type="match status" value="1"/>
</dbReference>
<keyword evidence="11" id="KW-1185">Reference proteome</keyword>
<keyword evidence="2 7" id="KW-0812">Transmembrane</keyword>
<dbReference type="PANTHER" id="PTHR24221:SF654">
    <property type="entry name" value="ATP-BINDING CASSETTE SUB-FAMILY B MEMBER 6"/>
    <property type="match status" value="1"/>
</dbReference>
<keyword evidence="5 7" id="KW-1133">Transmembrane helix</keyword>
<dbReference type="EMBL" id="QCYK01000003">
    <property type="protein sequence ID" value="PUZ23120.1"/>
    <property type="molecule type" value="Genomic_DNA"/>
</dbReference>
<name>A0A2T7BDL8_9BACT</name>
<reference evidence="10 11" key="1">
    <citation type="submission" date="2018-04" db="EMBL/GenBank/DDBJ databases">
        <title>Chitinophaga fuyangensis sp. nov., isolated from soil in a chemical factory.</title>
        <authorList>
            <person name="Chen K."/>
        </authorList>
    </citation>
    <scope>NUCLEOTIDE SEQUENCE [LARGE SCALE GENOMIC DNA]</scope>
    <source>
        <strain evidence="10 11">LY-1</strain>
    </source>
</reference>
<dbReference type="SUPFAM" id="SSF52540">
    <property type="entry name" value="P-loop containing nucleoside triphosphate hydrolases"/>
    <property type="match status" value="1"/>
</dbReference>
<evidence type="ECO:0000256" key="5">
    <source>
        <dbReference type="ARBA" id="ARBA00022989"/>
    </source>
</evidence>
<evidence type="ECO:0000259" key="9">
    <source>
        <dbReference type="PROSITE" id="PS50929"/>
    </source>
</evidence>
<dbReference type="Gene3D" id="1.20.1560.10">
    <property type="entry name" value="ABC transporter type 1, transmembrane domain"/>
    <property type="match status" value="1"/>
</dbReference>
<dbReference type="InterPro" id="IPR011527">
    <property type="entry name" value="ABC1_TM_dom"/>
</dbReference>
<gene>
    <name evidence="10" type="ORF">DCC81_22220</name>
</gene>
<comment type="caution">
    <text evidence="10">The sequence shown here is derived from an EMBL/GenBank/DDBJ whole genome shotgun (WGS) entry which is preliminary data.</text>
</comment>
<keyword evidence="4 10" id="KW-0067">ATP-binding</keyword>
<dbReference type="InterPro" id="IPR027417">
    <property type="entry name" value="P-loop_NTPase"/>
</dbReference>
<evidence type="ECO:0000256" key="1">
    <source>
        <dbReference type="ARBA" id="ARBA00004651"/>
    </source>
</evidence>
<dbReference type="GO" id="GO:0016887">
    <property type="term" value="F:ATP hydrolysis activity"/>
    <property type="evidence" value="ECO:0007669"/>
    <property type="project" value="InterPro"/>
</dbReference>
<dbReference type="GO" id="GO:0034040">
    <property type="term" value="F:ATPase-coupled lipid transmembrane transporter activity"/>
    <property type="evidence" value="ECO:0007669"/>
    <property type="project" value="TreeGrafter"/>
</dbReference>
<protein>
    <submittedName>
        <fullName evidence="10">ABC transporter ATP-binding protein</fullName>
    </submittedName>
</protein>
<dbReference type="SMART" id="SM00382">
    <property type="entry name" value="AAA"/>
    <property type="match status" value="1"/>
</dbReference>
<dbReference type="SUPFAM" id="SSF90123">
    <property type="entry name" value="ABC transporter transmembrane region"/>
    <property type="match status" value="1"/>
</dbReference>
<feature type="domain" description="ABC transmembrane type-1" evidence="9">
    <location>
        <begin position="28"/>
        <end position="309"/>
    </location>
</feature>
<dbReference type="InterPro" id="IPR039421">
    <property type="entry name" value="Type_1_exporter"/>
</dbReference>
<evidence type="ECO:0000313" key="10">
    <source>
        <dbReference type="EMBL" id="PUZ23120.1"/>
    </source>
</evidence>
<proteinExistence type="predicted"/>
<dbReference type="OrthoDB" id="9769115at2"/>
<feature type="transmembrane region" description="Helical" evidence="7">
    <location>
        <begin position="166"/>
        <end position="182"/>
    </location>
</feature>
<evidence type="ECO:0000259" key="8">
    <source>
        <dbReference type="PROSITE" id="PS50893"/>
    </source>
</evidence>
<evidence type="ECO:0000256" key="2">
    <source>
        <dbReference type="ARBA" id="ARBA00022692"/>
    </source>
</evidence>
<accession>A0A2T7BDL8</accession>
<evidence type="ECO:0000256" key="7">
    <source>
        <dbReference type="SAM" id="Phobius"/>
    </source>
</evidence>
<dbReference type="GO" id="GO:0005524">
    <property type="term" value="F:ATP binding"/>
    <property type="evidence" value="ECO:0007669"/>
    <property type="project" value="UniProtKB-KW"/>
</dbReference>
<comment type="subcellular location">
    <subcellularLocation>
        <location evidence="1">Cell membrane</location>
        <topology evidence="1">Multi-pass membrane protein</topology>
    </subcellularLocation>
</comment>
<dbReference type="InterPro" id="IPR003593">
    <property type="entry name" value="AAA+_ATPase"/>
</dbReference>
<dbReference type="Proteomes" id="UP000244450">
    <property type="component" value="Unassembled WGS sequence"/>
</dbReference>
<sequence length="583" mass="67189">MKNPYINLLRTAWKYARNERKRYVFTYFLFICSNACDAANPIILGWLVGKLQHDTQHILRYTLIYVGLYLFFRLAVWAFHGPARIMERHLAFNLSRNFLQERYHQVLHLPVKWHQDNHSGATINRVRKAYESLRQFFDRGFMYLHALAKFLFSVIAMLYFSPLYGTIGILMGLGVILVVIRFDKPFIKAEEEVNEREHTVSATLFDTLSNIMTVITLRLESSVEKGLMAKVHAILRPFSRSARINEWKWFTADNTIGLIYCVITFGYVYQHWTPGTLFNVAGLVTLLGFVNNFTSVFQDITWQYTEIVQYNTAIETASLISEAYAAQHRPDEAPALPARWQHIRVEDLQFSHHAKDMERPQSLQHIHLDIRRGQRIAFIGESGSGKSTLLSLLRGLYTPERASLYVDGQPMLLDTVNESVTLFPQEPEIFENTIAYNITLGLPFPDAAVQEVTRRAHFAEVVAQLPMGMQSDIREKGVNLSGGQKQRLALALGILAARDSQLVLLDEPTSSVDPKTEMLIYEDLFRAFADKAVISSLHRLHLLRLFDYVYVLRQGRIVEEGSFEYLRAHGPIFQELWKHQENL</sequence>
<keyword evidence="3" id="KW-0547">Nucleotide-binding</keyword>
<dbReference type="GO" id="GO:0005886">
    <property type="term" value="C:plasma membrane"/>
    <property type="evidence" value="ECO:0007669"/>
    <property type="project" value="UniProtKB-SubCell"/>
</dbReference>
<feature type="domain" description="ABC transporter" evidence="8">
    <location>
        <begin position="343"/>
        <end position="579"/>
    </location>
</feature>
<dbReference type="InterPro" id="IPR036640">
    <property type="entry name" value="ABC1_TM_sf"/>
</dbReference>